<keyword evidence="1" id="KW-1133">Transmembrane helix</keyword>
<evidence type="ECO:0000313" key="2">
    <source>
        <dbReference type="EMBL" id="NIH96578.1"/>
    </source>
</evidence>
<dbReference type="RefSeq" id="WP_167160306.1">
    <property type="nucleotide sequence ID" value="NZ_JAANOW010000001.1"/>
</dbReference>
<organism evidence="2 3">
    <name type="scientific">Mycolicibacterium fluoranthenivorans</name>
    <dbReference type="NCBI Taxonomy" id="258505"/>
    <lineage>
        <taxon>Bacteria</taxon>
        <taxon>Bacillati</taxon>
        <taxon>Actinomycetota</taxon>
        <taxon>Actinomycetes</taxon>
        <taxon>Mycobacteriales</taxon>
        <taxon>Mycobacteriaceae</taxon>
        <taxon>Mycolicibacterium</taxon>
    </lineage>
</organism>
<gene>
    <name evidence="2" type="ORF">FHU31_003534</name>
</gene>
<reference evidence="2 3" key="1">
    <citation type="submission" date="2020-03" db="EMBL/GenBank/DDBJ databases">
        <title>Sequencing the genomes of 1000 actinobacteria strains.</title>
        <authorList>
            <person name="Klenk H.-P."/>
        </authorList>
    </citation>
    <scope>NUCLEOTIDE SEQUENCE [LARGE SCALE GENOMIC DNA]</scope>
    <source>
        <strain evidence="2 3">DSM 44556</strain>
    </source>
</reference>
<evidence type="ECO:0000313" key="3">
    <source>
        <dbReference type="Proteomes" id="UP000547444"/>
    </source>
</evidence>
<dbReference type="AlphaFoldDB" id="A0A7X5U1C9"/>
<sequence length="85" mass="9315">MTMYFDHDMGWWGYAGMGIGMVVFSAAILFGIIVAVIYAVRDRSAIAPPPPPTATEILAARFARGEIDEAEYGHRMALLRSSAQH</sequence>
<protein>
    <submittedName>
        <fullName evidence="2">Putative membrane protein</fullName>
    </submittedName>
</protein>
<feature type="transmembrane region" description="Helical" evidence="1">
    <location>
        <begin position="12"/>
        <end position="40"/>
    </location>
</feature>
<comment type="caution">
    <text evidence="2">The sequence shown here is derived from an EMBL/GenBank/DDBJ whole genome shotgun (WGS) entry which is preliminary data.</text>
</comment>
<keyword evidence="1" id="KW-0812">Transmembrane</keyword>
<keyword evidence="1" id="KW-0472">Membrane</keyword>
<keyword evidence="3" id="KW-1185">Reference proteome</keyword>
<dbReference type="EMBL" id="JAANOW010000001">
    <property type="protein sequence ID" value="NIH96578.1"/>
    <property type="molecule type" value="Genomic_DNA"/>
</dbReference>
<dbReference type="Proteomes" id="UP000547444">
    <property type="component" value="Unassembled WGS sequence"/>
</dbReference>
<accession>A0A7X5U1C9</accession>
<name>A0A7X5U1C9_9MYCO</name>
<evidence type="ECO:0000256" key="1">
    <source>
        <dbReference type="SAM" id="Phobius"/>
    </source>
</evidence>
<proteinExistence type="predicted"/>